<dbReference type="GO" id="GO:0006950">
    <property type="term" value="P:response to stress"/>
    <property type="evidence" value="ECO:0007669"/>
    <property type="project" value="TreeGrafter"/>
</dbReference>
<evidence type="ECO:0000256" key="1">
    <source>
        <dbReference type="ARBA" id="ARBA00004496"/>
    </source>
</evidence>
<evidence type="ECO:0000313" key="7">
    <source>
        <dbReference type="EMBL" id="AFJ01375.1"/>
    </source>
</evidence>
<proteinExistence type="predicted"/>
<dbReference type="HOGENOM" id="CLU_083287_3_2_6"/>
<name>I1YEN2_METFJ</name>
<keyword evidence="3" id="KW-0805">Transcription regulation</keyword>
<dbReference type="PANTHER" id="PTHR33164:SF5">
    <property type="entry name" value="ORGANIC HYDROPEROXIDE RESISTANCE TRANSCRIPTIONAL REGULATOR"/>
    <property type="match status" value="1"/>
</dbReference>
<dbReference type="InterPro" id="IPR036390">
    <property type="entry name" value="WH_DNA-bd_sf"/>
</dbReference>
<dbReference type="GO" id="GO:0003677">
    <property type="term" value="F:DNA binding"/>
    <property type="evidence" value="ECO:0007669"/>
    <property type="project" value="UniProtKB-KW"/>
</dbReference>
<dbReference type="SUPFAM" id="SSF46785">
    <property type="entry name" value="Winged helix' DNA-binding domain"/>
    <property type="match status" value="1"/>
</dbReference>
<keyword evidence="5" id="KW-0804">Transcription</keyword>
<sequence>MSKFENLQLDNQLCFALYSATNAITRVYRQLLADHDLTYTQYLVLLVLWEQDGVAVRDVMKRLRLDSGTLSPILKRLERGGLLTKKRNDSDERIVRIFLTKKSRDMQAEIADIQHQVVCQTKLNSSDFLALLGELESLTETLRQTPLAKSA</sequence>
<dbReference type="GO" id="GO:0003700">
    <property type="term" value="F:DNA-binding transcription factor activity"/>
    <property type="evidence" value="ECO:0007669"/>
    <property type="project" value="InterPro"/>
</dbReference>
<evidence type="ECO:0000256" key="4">
    <source>
        <dbReference type="ARBA" id="ARBA00023125"/>
    </source>
</evidence>
<comment type="subcellular location">
    <subcellularLocation>
        <location evidence="1">Cytoplasm</location>
    </subcellularLocation>
</comment>
<evidence type="ECO:0000256" key="2">
    <source>
        <dbReference type="ARBA" id="ARBA00022490"/>
    </source>
</evidence>
<dbReference type="RefSeq" id="WP_014702825.1">
    <property type="nucleotide sequence ID" value="NC_017856.1"/>
</dbReference>
<dbReference type="FunFam" id="1.10.10.10:FF:000163">
    <property type="entry name" value="MarR family transcriptional regulator"/>
    <property type="match status" value="1"/>
</dbReference>
<evidence type="ECO:0000313" key="8">
    <source>
        <dbReference type="Proteomes" id="UP000009145"/>
    </source>
</evidence>
<dbReference type="PANTHER" id="PTHR33164">
    <property type="entry name" value="TRANSCRIPTIONAL REGULATOR, MARR FAMILY"/>
    <property type="match status" value="1"/>
</dbReference>
<evidence type="ECO:0000256" key="3">
    <source>
        <dbReference type="ARBA" id="ARBA00023015"/>
    </source>
</evidence>
<keyword evidence="4" id="KW-0238">DNA-binding</keyword>
<feature type="domain" description="HTH marR-type" evidence="6">
    <location>
        <begin position="10"/>
        <end position="147"/>
    </location>
</feature>
<gene>
    <name evidence="7" type="ordered locus">Q7C_194</name>
</gene>
<evidence type="ECO:0000256" key="5">
    <source>
        <dbReference type="ARBA" id="ARBA00023163"/>
    </source>
</evidence>
<protein>
    <submittedName>
        <fullName evidence="7">Organic hydroperoxide resistance transcriptional regulator</fullName>
    </submittedName>
</protein>
<dbReference type="OrthoDB" id="9806864at2"/>
<dbReference type="Proteomes" id="UP000009145">
    <property type="component" value="Chromosome"/>
</dbReference>
<dbReference type="Gene3D" id="1.10.10.10">
    <property type="entry name" value="Winged helix-like DNA-binding domain superfamily/Winged helix DNA-binding domain"/>
    <property type="match status" value="1"/>
</dbReference>
<dbReference type="GO" id="GO:0005737">
    <property type="term" value="C:cytoplasm"/>
    <property type="evidence" value="ECO:0007669"/>
    <property type="project" value="UniProtKB-SubCell"/>
</dbReference>
<dbReference type="PATRIC" id="fig|754477.3.peg.194"/>
<keyword evidence="8" id="KW-1185">Reference proteome</keyword>
<dbReference type="AlphaFoldDB" id="I1YEN2"/>
<organism evidence="7 8">
    <name type="scientific">Methylophaga frappieri (strain ATCC BAA-2434 / DSM 25690 / JAM7)</name>
    <dbReference type="NCBI Taxonomy" id="754477"/>
    <lineage>
        <taxon>Bacteria</taxon>
        <taxon>Pseudomonadati</taxon>
        <taxon>Pseudomonadota</taxon>
        <taxon>Gammaproteobacteria</taxon>
        <taxon>Thiotrichales</taxon>
        <taxon>Piscirickettsiaceae</taxon>
        <taxon>Methylophaga</taxon>
    </lineage>
</organism>
<reference evidence="7 8" key="1">
    <citation type="journal article" date="2012" name="J. Bacteriol.">
        <title>Complete genome sequences of Methylophaga sp. strain JAM1 and Methylophaga sp. strain JAM7.</title>
        <authorList>
            <person name="Villeneuve C."/>
            <person name="Martineau C."/>
            <person name="Mauffrey F."/>
            <person name="Villemur R."/>
        </authorList>
    </citation>
    <scope>NUCLEOTIDE SEQUENCE [LARGE SCALE GENOMIC DNA]</scope>
    <source>
        <strain evidence="7 8">JAM7</strain>
    </source>
</reference>
<accession>I1YEN2</accession>
<dbReference type="EMBL" id="CP003380">
    <property type="protein sequence ID" value="AFJ01375.1"/>
    <property type="molecule type" value="Genomic_DNA"/>
</dbReference>
<dbReference type="InterPro" id="IPR039422">
    <property type="entry name" value="MarR/SlyA-like"/>
</dbReference>
<dbReference type="InterPro" id="IPR055166">
    <property type="entry name" value="Transc_reg_Sar_Rot_HTH"/>
</dbReference>
<dbReference type="SMART" id="SM00347">
    <property type="entry name" value="HTH_MARR"/>
    <property type="match status" value="1"/>
</dbReference>
<dbReference type="Pfam" id="PF22381">
    <property type="entry name" value="Staph_reg_Sar_Rot"/>
    <property type="match status" value="1"/>
</dbReference>
<dbReference type="KEGG" id="mec:Q7C_194"/>
<dbReference type="PROSITE" id="PS50995">
    <property type="entry name" value="HTH_MARR_2"/>
    <property type="match status" value="1"/>
</dbReference>
<keyword evidence="2" id="KW-0963">Cytoplasm</keyword>
<dbReference type="InterPro" id="IPR000835">
    <property type="entry name" value="HTH_MarR-typ"/>
</dbReference>
<dbReference type="eggNOG" id="COG1846">
    <property type="taxonomic scope" value="Bacteria"/>
</dbReference>
<dbReference type="InterPro" id="IPR036388">
    <property type="entry name" value="WH-like_DNA-bd_sf"/>
</dbReference>
<evidence type="ECO:0000259" key="6">
    <source>
        <dbReference type="PROSITE" id="PS50995"/>
    </source>
</evidence>